<reference evidence="9" key="1">
    <citation type="submission" date="2019-12" db="EMBL/GenBank/DDBJ databases">
        <title>Mycobacterium spongiae sp. nov.</title>
        <authorList>
            <person name="Stinear T."/>
        </authorList>
    </citation>
    <scope>NUCLEOTIDE SEQUENCE</scope>
    <source>
        <strain evidence="9">FSD4b-SM</strain>
    </source>
</reference>
<evidence type="ECO:0000256" key="4">
    <source>
        <dbReference type="ARBA" id="ARBA00022989"/>
    </source>
</evidence>
<feature type="transmembrane region" description="Helical" evidence="7">
    <location>
        <begin position="327"/>
        <end position="346"/>
    </location>
</feature>
<dbReference type="InterPro" id="IPR005828">
    <property type="entry name" value="MFS_sugar_transport-like"/>
</dbReference>
<dbReference type="Gene3D" id="1.20.1250.20">
    <property type="entry name" value="MFS general substrate transporter like domains"/>
    <property type="match status" value="1"/>
</dbReference>
<dbReference type="PANTHER" id="PTHR23511">
    <property type="entry name" value="SYNAPTIC VESICLE GLYCOPROTEIN 2"/>
    <property type="match status" value="1"/>
</dbReference>
<feature type="transmembrane region" description="Helical" evidence="7">
    <location>
        <begin position="166"/>
        <end position="185"/>
    </location>
</feature>
<feature type="transmembrane region" description="Helical" evidence="7">
    <location>
        <begin position="12"/>
        <end position="35"/>
    </location>
</feature>
<evidence type="ECO:0000256" key="6">
    <source>
        <dbReference type="SAM" id="MobiDB-lite"/>
    </source>
</evidence>
<dbReference type="GO" id="GO:0005886">
    <property type="term" value="C:plasma membrane"/>
    <property type="evidence" value="ECO:0007669"/>
    <property type="project" value="UniProtKB-SubCell"/>
</dbReference>
<dbReference type="SUPFAM" id="SSF103473">
    <property type="entry name" value="MFS general substrate transporter"/>
    <property type="match status" value="1"/>
</dbReference>
<dbReference type="Proteomes" id="UP000682202">
    <property type="component" value="Chromosome"/>
</dbReference>
<feature type="transmembrane region" description="Helical" evidence="7">
    <location>
        <begin position="300"/>
        <end position="320"/>
    </location>
</feature>
<dbReference type="GO" id="GO:0022857">
    <property type="term" value="F:transmembrane transporter activity"/>
    <property type="evidence" value="ECO:0007669"/>
    <property type="project" value="InterPro"/>
</dbReference>
<feature type="region of interest" description="Disordered" evidence="6">
    <location>
        <begin position="454"/>
        <end position="481"/>
    </location>
</feature>
<evidence type="ECO:0000256" key="5">
    <source>
        <dbReference type="ARBA" id="ARBA00023136"/>
    </source>
</evidence>
<proteinExistence type="predicted"/>
<dbReference type="PROSITE" id="PS50850">
    <property type="entry name" value="MFS"/>
    <property type="match status" value="1"/>
</dbReference>
<dbReference type="KEGG" id="mspg:F6B93_10590"/>
<evidence type="ECO:0000256" key="7">
    <source>
        <dbReference type="SAM" id="Phobius"/>
    </source>
</evidence>
<dbReference type="Pfam" id="PF00083">
    <property type="entry name" value="Sugar_tr"/>
    <property type="match status" value="1"/>
</dbReference>
<dbReference type="EMBL" id="CP046600">
    <property type="protein sequence ID" value="QUR69730.1"/>
    <property type="molecule type" value="Genomic_DNA"/>
</dbReference>
<feature type="transmembrane region" description="Helical" evidence="7">
    <location>
        <begin position="421"/>
        <end position="441"/>
    </location>
</feature>
<sequence length="481" mass="51134">MTSMQWRIWSLACAGKFFEGMVVFMTGVALPLLAIEFDLKASAQGLVTAASLAGILVGATALGGLADAYGRKRMFIVEMIIFTVFLVALTLTPSFTLLVIFLFGAGLALGCDYPTAHMVISESIPTRKRGRLVLSAFAFQAVGALFGTLVGFVVLHEEPDVGAWRWMYATAIVPAILVIIGRFFVTDSPHWLASQGRTAEAERATGRLLRRHPPYPKRVSLKRSAESGPAAPDDSGYAALFGRRHRRATIFASVPWFLQDLGTYGIGIFTPTILVAVIGAKSASHTLADTVHNDLLAAEGSAIMNVLFVIGILVAIFLVDKIGRIKLQALGFISCAAGLGLAALSIRPDGGHNMVLLFAGFMLFYFMTNLGPNSMTYLLAGEVFPTHLRGKGAGFAASFAKVGAVLTAFLFPVLLDEIGTATLLAILVAGFLLGAVVTIVYRIETTGVNLEQIGDAEPPMPTARQRDGGTSIPTIGPASRP</sequence>
<evidence type="ECO:0000313" key="9">
    <source>
        <dbReference type="EMBL" id="QUR69730.1"/>
    </source>
</evidence>
<dbReference type="InterPro" id="IPR036259">
    <property type="entry name" value="MFS_trans_sf"/>
</dbReference>
<keyword evidence="2" id="KW-0813">Transport</keyword>
<feature type="domain" description="Major facilitator superfamily (MFS) profile" evidence="8">
    <location>
        <begin position="8"/>
        <end position="446"/>
    </location>
</feature>
<evidence type="ECO:0000256" key="1">
    <source>
        <dbReference type="ARBA" id="ARBA00004651"/>
    </source>
</evidence>
<dbReference type="PANTHER" id="PTHR23511:SF34">
    <property type="entry name" value="SYNAPTIC VESICLE GLYCOPROTEIN 2"/>
    <property type="match status" value="1"/>
</dbReference>
<keyword evidence="4 7" id="KW-1133">Transmembrane helix</keyword>
<feature type="transmembrane region" description="Helical" evidence="7">
    <location>
        <begin position="132"/>
        <end position="154"/>
    </location>
</feature>
<evidence type="ECO:0000256" key="2">
    <source>
        <dbReference type="ARBA" id="ARBA00022448"/>
    </source>
</evidence>
<feature type="transmembrane region" description="Helical" evidence="7">
    <location>
        <begin position="392"/>
        <end position="415"/>
    </location>
</feature>
<feature type="transmembrane region" description="Helical" evidence="7">
    <location>
        <begin position="74"/>
        <end position="91"/>
    </location>
</feature>
<feature type="transmembrane region" description="Helical" evidence="7">
    <location>
        <begin position="97"/>
        <end position="120"/>
    </location>
</feature>
<accession>A0A975PYY4</accession>
<evidence type="ECO:0000313" key="10">
    <source>
        <dbReference type="Proteomes" id="UP000682202"/>
    </source>
</evidence>
<feature type="transmembrane region" description="Helical" evidence="7">
    <location>
        <begin position="261"/>
        <end position="280"/>
    </location>
</feature>
<keyword evidence="10" id="KW-1185">Reference proteome</keyword>
<dbReference type="AlphaFoldDB" id="A0A975PYY4"/>
<feature type="transmembrane region" description="Helical" evidence="7">
    <location>
        <begin position="352"/>
        <end position="371"/>
    </location>
</feature>
<keyword evidence="5 7" id="KW-0472">Membrane</keyword>
<organism evidence="9 10">
    <name type="scientific">Mycobacterium spongiae</name>
    <dbReference type="NCBI Taxonomy" id="886343"/>
    <lineage>
        <taxon>Bacteria</taxon>
        <taxon>Bacillati</taxon>
        <taxon>Actinomycetota</taxon>
        <taxon>Actinomycetes</taxon>
        <taxon>Mycobacteriales</taxon>
        <taxon>Mycobacteriaceae</taxon>
        <taxon>Mycobacterium</taxon>
    </lineage>
</organism>
<name>A0A975PYY4_9MYCO</name>
<comment type="subcellular location">
    <subcellularLocation>
        <location evidence="1">Cell membrane</location>
        <topology evidence="1">Multi-pass membrane protein</topology>
    </subcellularLocation>
</comment>
<gene>
    <name evidence="9" type="ORF">F6B93_10590</name>
</gene>
<dbReference type="InterPro" id="IPR020846">
    <property type="entry name" value="MFS_dom"/>
</dbReference>
<feature type="transmembrane region" description="Helical" evidence="7">
    <location>
        <begin position="41"/>
        <end position="62"/>
    </location>
</feature>
<evidence type="ECO:0000259" key="8">
    <source>
        <dbReference type="PROSITE" id="PS50850"/>
    </source>
</evidence>
<keyword evidence="3 7" id="KW-0812">Transmembrane</keyword>
<evidence type="ECO:0000256" key="3">
    <source>
        <dbReference type="ARBA" id="ARBA00022692"/>
    </source>
</evidence>
<protein>
    <submittedName>
        <fullName evidence="9">MFS transporter</fullName>
    </submittedName>
</protein>